<evidence type="ECO:0000313" key="2">
    <source>
        <dbReference type="Proteomes" id="UP000321245"/>
    </source>
</evidence>
<keyword evidence="2" id="KW-1185">Reference proteome</keyword>
<reference evidence="1 2" key="1">
    <citation type="submission" date="2019-07" db="EMBL/GenBank/DDBJ databases">
        <title>Whole genome shotgun sequence of Empedobacter brevis NBRC 14943.</title>
        <authorList>
            <person name="Hosoyama A."/>
            <person name="Uohara A."/>
            <person name="Ohji S."/>
            <person name="Ichikawa N."/>
        </authorList>
    </citation>
    <scope>NUCLEOTIDE SEQUENCE [LARGE SCALE GENOMIC DNA]</scope>
    <source>
        <strain evidence="1 2">NBRC 14943</strain>
    </source>
</reference>
<dbReference type="OrthoDB" id="1247310at2"/>
<evidence type="ECO:0008006" key="3">
    <source>
        <dbReference type="Google" id="ProtNLM"/>
    </source>
</evidence>
<dbReference type="SUPFAM" id="SSF49842">
    <property type="entry name" value="TNF-like"/>
    <property type="match status" value="1"/>
</dbReference>
<dbReference type="Gene3D" id="2.60.120.40">
    <property type="match status" value="1"/>
</dbReference>
<dbReference type="AlphaFoldDB" id="A0A511NFV0"/>
<dbReference type="InterPro" id="IPR008983">
    <property type="entry name" value="Tumour_necrosis_fac-like_dom"/>
</dbReference>
<evidence type="ECO:0000313" key="1">
    <source>
        <dbReference type="EMBL" id="GEM51131.1"/>
    </source>
</evidence>
<name>A0A511NFV0_9FLAO</name>
<accession>A0A511NFV0</accession>
<gene>
    <name evidence="1" type="ORF">EB1_09210</name>
</gene>
<protein>
    <recommendedName>
        <fullName evidence="3">C1q domain-containing protein</fullName>
    </recommendedName>
</protein>
<dbReference type="EMBL" id="BJXC01000004">
    <property type="protein sequence ID" value="GEM51131.1"/>
    <property type="molecule type" value="Genomic_DNA"/>
</dbReference>
<dbReference type="RefSeq" id="WP_019975148.1">
    <property type="nucleotide sequence ID" value="NZ_BJXC01000004.1"/>
</dbReference>
<dbReference type="GeneID" id="84649837"/>
<dbReference type="STRING" id="1218108.GCA_000382425_01655"/>
<comment type="caution">
    <text evidence="1">The sequence shown here is derived from an EMBL/GenBank/DDBJ whole genome shotgun (WGS) entry which is preliminary data.</text>
</comment>
<organism evidence="1 2">
    <name type="scientific">Empedobacter brevis NBRC 14943 = ATCC 43319</name>
    <dbReference type="NCBI Taxonomy" id="1218108"/>
    <lineage>
        <taxon>Bacteria</taxon>
        <taxon>Pseudomonadati</taxon>
        <taxon>Bacteroidota</taxon>
        <taxon>Flavobacteriia</taxon>
        <taxon>Flavobacteriales</taxon>
        <taxon>Weeksellaceae</taxon>
        <taxon>Empedobacter</taxon>
    </lineage>
</organism>
<proteinExistence type="predicted"/>
<dbReference type="Proteomes" id="UP000321245">
    <property type="component" value="Unassembled WGS sequence"/>
</dbReference>
<sequence length="301" mass="32806">MTKKLLTFGFLVASFYGYTQVGVNTSNPDPSAILELKHSNKGLLIPRVNLTGRTDLTTIPSPANGLLVYNLANADNGTTTTTVDDVIANNYYFFSTASNNWELLVNQVRLEEAIDNLGVPRLLLIASFPSKSVNNSSVDYLSPTQGTASNNIRQMYFKAKLYEKVVNSYDVSTSVFTAPYTGYYQIDANTLLKSNQAQATTKLTRLGVSKPFIGTSPSVYNNGTFAILNQPLNPALTTSDPLTLSISGVMKMTKGEKIMILSRYITPDTATGDSYSADTETAFGINRNDANTLTITYYPVN</sequence>